<dbReference type="AlphaFoldDB" id="A0AB39L4V4"/>
<dbReference type="SUPFAM" id="SSF54909">
    <property type="entry name" value="Dimeric alpha+beta barrel"/>
    <property type="match status" value="1"/>
</dbReference>
<name>A0AB39L4V4_9MICC</name>
<dbReference type="RefSeq" id="WP_307958105.1">
    <property type="nucleotide sequence ID" value="NZ_CP163302.1"/>
</dbReference>
<reference evidence="2" key="1">
    <citation type="submission" date="2024-07" db="EMBL/GenBank/DDBJ databases">
        <authorList>
            <person name="fu j."/>
        </authorList>
    </citation>
    <scope>NUCLEOTIDE SEQUENCE</scope>
    <source>
        <strain evidence="2">P10A9</strain>
    </source>
</reference>
<sequence>MTTGSTPTAEQQAQQIREVWLLPVFTPRPDCAAELSAALRELQQESRQDQGSIEYSVYAVDGRFILIEGWDSQTDLERHNEQAHVQEFVALSARLLAKPFTVTPITRVG</sequence>
<keyword evidence="2" id="KW-0503">Monooxygenase</keyword>
<dbReference type="InterPro" id="IPR007138">
    <property type="entry name" value="ABM_dom"/>
</dbReference>
<dbReference type="GO" id="GO:0004497">
    <property type="term" value="F:monooxygenase activity"/>
    <property type="evidence" value="ECO:0007669"/>
    <property type="project" value="UniProtKB-KW"/>
</dbReference>
<organism evidence="2">
    <name type="scientific">Sinomonas puerhi</name>
    <dbReference type="NCBI Taxonomy" id="3238584"/>
    <lineage>
        <taxon>Bacteria</taxon>
        <taxon>Bacillati</taxon>
        <taxon>Actinomycetota</taxon>
        <taxon>Actinomycetes</taxon>
        <taxon>Micrococcales</taxon>
        <taxon>Micrococcaceae</taxon>
        <taxon>Sinomonas</taxon>
    </lineage>
</organism>
<dbReference type="KEGG" id="spue:AB5L97_00415"/>
<feature type="domain" description="ABM" evidence="1">
    <location>
        <begin position="25"/>
        <end position="90"/>
    </location>
</feature>
<dbReference type="Pfam" id="PF03992">
    <property type="entry name" value="ABM"/>
    <property type="match status" value="1"/>
</dbReference>
<dbReference type="InterPro" id="IPR011008">
    <property type="entry name" value="Dimeric_a/b-barrel"/>
</dbReference>
<evidence type="ECO:0000259" key="1">
    <source>
        <dbReference type="Pfam" id="PF03992"/>
    </source>
</evidence>
<protein>
    <submittedName>
        <fullName evidence="2">Quinol monooxygenase</fullName>
        <ecNumber evidence="2">1.-.-.-</ecNumber>
    </submittedName>
</protein>
<accession>A0AB39L4V4</accession>
<dbReference type="Gene3D" id="3.30.70.100">
    <property type="match status" value="1"/>
</dbReference>
<gene>
    <name evidence="2" type="ORF">AB5L97_00415</name>
</gene>
<keyword evidence="2" id="KW-0560">Oxidoreductase</keyword>
<dbReference type="EMBL" id="CP163302">
    <property type="protein sequence ID" value="XDP45527.1"/>
    <property type="molecule type" value="Genomic_DNA"/>
</dbReference>
<evidence type="ECO:0000313" key="2">
    <source>
        <dbReference type="EMBL" id="XDP45527.1"/>
    </source>
</evidence>
<proteinExistence type="predicted"/>
<dbReference type="EC" id="1.-.-.-" evidence="2"/>